<protein>
    <submittedName>
        <fullName evidence="1">Uncharacterized protein</fullName>
    </submittedName>
</protein>
<dbReference type="EMBL" id="CM042047">
    <property type="protein sequence ID" value="KAI3770691.1"/>
    <property type="molecule type" value="Genomic_DNA"/>
</dbReference>
<accession>A0ACB9FI60</accession>
<evidence type="ECO:0000313" key="1">
    <source>
        <dbReference type="EMBL" id="KAI3770691.1"/>
    </source>
</evidence>
<reference evidence="1 2" key="2">
    <citation type="journal article" date="2022" name="Mol. Ecol. Resour.">
        <title>The genomes of chicory, endive, great burdock and yacon provide insights into Asteraceae paleo-polyploidization history and plant inulin production.</title>
        <authorList>
            <person name="Fan W."/>
            <person name="Wang S."/>
            <person name="Wang H."/>
            <person name="Wang A."/>
            <person name="Jiang F."/>
            <person name="Liu H."/>
            <person name="Zhao H."/>
            <person name="Xu D."/>
            <person name="Zhang Y."/>
        </authorList>
    </citation>
    <scope>NUCLEOTIDE SEQUENCE [LARGE SCALE GENOMIC DNA]</scope>
    <source>
        <strain evidence="2">cv. Niubang</strain>
    </source>
</reference>
<keyword evidence="2" id="KW-1185">Reference proteome</keyword>
<evidence type="ECO:0000313" key="2">
    <source>
        <dbReference type="Proteomes" id="UP001055879"/>
    </source>
</evidence>
<comment type="caution">
    <text evidence="1">The sequence shown here is derived from an EMBL/GenBank/DDBJ whole genome shotgun (WGS) entry which is preliminary data.</text>
</comment>
<sequence length="135" mass="15081">MRYFGMNSLKSARGLRGLHRGLQAAGKVARAIKLEYSSGLRGIARACQQSGNPPEGYATYLAAYKPWHSPRNSLFPTISTKTQTLTLRSRLGVYDKRASGIIFQSPSHHKLRDKSEKRPLKHFPVSLKTSELLTI</sequence>
<organism evidence="1 2">
    <name type="scientific">Arctium lappa</name>
    <name type="common">Greater burdock</name>
    <name type="synonym">Lappa major</name>
    <dbReference type="NCBI Taxonomy" id="4217"/>
    <lineage>
        <taxon>Eukaryota</taxon>
        <taxon>Viridiplantae</taxon>
        <taxon>Streptophyta</taxon>
        <taxon>Embryophyta</taxon>
        <taxon>Tracheophyta</taxon>
        <taxon>Spermatophyta</taxon>
        <taxon>Magnoliopsida</taxon>
        <taxon>eudicotyledons</taxon>
        <taxon>Gunneridae</taxon>
        <taxon>Pentapetalae</taxon>
        <taxon>asterids</taxon>
        <taxon>campanulids</taxon>
        <taxon>Asterales</taxon>
        <taxon>Asteraceae</taxon>
        <taxon>Carduoideae</taxon>
        <taxon>Cardueae</taxon>
        <taxon>Arctiinae</taxon>
        <taxon>Arctium</taxon>
    </lineage>
</organism>
<reference evidence="2" key="1">
    <citation type="journal article" date="2022" name="Mol. Ecol. Resour.">
        <title>The genomes of chicory, endive, great burdock and yacon provide insights into Asteraceae palaeo-polyploidization history and plant inulin production.</title>
        <authorList>
            <person name="Fan W."/>
            <person name="Wang S."/>
            <person name="Wang H."/>
            <person name="Wang A."/>
            <person name="Jiang F."/>
            <person name="Liu H."/>
            <person name="Zhao H."/>
            <person name="Xu D."/>
            <person name="Zhang Y."/>
        </authorList>
    </citation>
    <scope>NUCLEOTIDE SEQUENCE [LARGE SCALE GENOMIC DNA]</scope>
    <source>
        <strain evidence="2">cv. Niubang</strain>
    </source>
</reference>
<gene>
    <name evidence="1" type="ORF">L6452_01832</name>
</gene>
<dbReference type="Proteomes" id="UP001055879">
    <property type="component" value="Linkage Group LG01"/>
</dbReference>
<name>A0ACB9FI60_ARCLA</name>
<proteinExistence type="predicted"/>